<reference evidence="4 5" key="1">
    <citation type="journal article" date="2023" name="BMC Biol.">
        <title>The compact genome of the sponge Oopsacas minuta (Hexactinellida) is lacking key metazoan core genes.</title>
        <authorList>
            <person name="Santini S."/>
            <person name="Schenkelaars Q."/>
            <person name="Jourda C."/>
            <person name="Duchesne M."/>
            <person name="Belahbib H."/>
            <person name="Rocher C."/>
            <person name="Selva M."/>
            <person name="Riesgo A."/>
            <person name="Vervoort M."/>
            <person name="Leys S.P."/>
            <person name="Kodjabachian L."/>
            <person name="Le Bivic A."/>
            <person name="Borchiellini C."/>
            <person name="Claverie J.M."/>
            <person name="Renard E."/>
        </authorList>
    </citation>
    <scope>NUCLEOTIDE SEQUENCE [LARGE SCALE GENOMIC DNA]</scope>
    <source>
        <strain evidence="4">SPO-2</strain>
    </source>
</reference>
<dbReference type="Gene3D" id="1.20.900.10">
    <property type="entry name" value="Dbl homology (DH) domain"/>
    <property type="match status" value="1"/>
</dbReference>
<dbReference type="SMART" id="SM00325">
    <property type="entry name" value="RhoGEF"/>
    <property type="match status" value="1"/>
</dbReference>
<dbReference type="Pfam" id="PF00621">
    <property type="entry name" value="RhoGEF"/>
    <property type="match status" value="1"/>
</dbReference>
<accession>A0AAV7KBP2</accession>
<dbReference type="InterPro" id="IPR000219">
    <property type="entry name" value="DH_dom"/>
</dbReference>
<feature type="compositionally biased region" description="Low complexity" evidence="2">
    <location>
        <begin position="1168"/>
        <end position="1195"/>
    </location>
</feature>
<name>A0AAV7KBP2_9METZ</name>
<dbReference type="InterPro" id="IPR039919">
    <property type="entry name" value="ARHGEF10/ARHGEF17"/>
</dbReference>
<dbReference type="SUPFAM" id="SSF50998">
    <property type="entry name" value="Quinoprotein alcohol dehydrogenase-like"/>
    <property type="match status" value="1"/>
</dbReference>
<dbReference type="PANTHER" id="PTHR12877">
    <property type="entry name" value="RHO GUANINE NUCLEOTIDE EXCHANGE FACTOR"/>
    <property type="match status" value="1"/>
</dbReference>
<proteinExistence type="predicted"/>
<evidence type="ECO:0000313" key="5">
    <source>
        <dbReference type="Proteomes" id="UP001165289"/>
    </source>
</evidence>
<sequence>MTTKAKVLQKRERGKKFLSYILSRTSDTSHDLPIDPNEVETSDRDNLGRAMSVPILSIETKRKLSESKLTQSLSKYDLNPGSDSENDLDLVSMSGEANYIDLNSIQDKVFKRSMHITKAIVKKSKWEIREFSDSIKFPEFDEDIVSIPSEENVNCDITMSEETTQLVRRRIRTSVSLTRPSKIPPLPKSATQKDRNRVRIIQEIINTEIDYMKCLRKLIQLRDTILANVAIYGLTEEQVNRIFAFLPDILESHELFYMSISGKVLQISQDFDIRNLQLGPDCISAFSKEIVAISYSKYSAQFSSTIDTIIQHKLSNEQFSICLRKFEAESKESLKTALIRPIQIFPKYVHIISELLRFTDPSHPDYCSLSYALTGLESMAIRLGVVRHEAELKEQFLQLQSRIISIRKDFFRSQSRKLLRIEPAIKLSRKDGYLKPKFRYLFIFNDHIMCLRGAKRTFTTDMLTPGPDDCTTLLSQYFIEWSIPIDSIEVKVREKSENLRIFREITKILNEEQTQKRHDVNLLQKIDLLVTQLYGVYLGFSKANVQNCIAQLTRELRTDEIYTSLQRSHAIDVELIRGSRIKRYIFYLGTIETIKEFVLTFHYAKMRVLPENFQGWLTFAVDSDHKLKSIQNFPLLADTQVYNTMYANCSVNCATIVADSFIWLCCGNLRLGIIMILNTSGKYIEKIVQSKACTERISVIQYMPPFQDDRTEWMYPTVWMGTENGTLYVYDASDPTVIDLNVETECPDSVVSMISFDGRMFIGLANGDLMVFDTDSNGEWDGICRCKSHLSEYSIISMHLIDSQLWCFSGNNAILFSLVDLQIEEIVSINNEPNQHVMLTAPFGRAIWLCLKQEPELLLFHIKHKEVLQTISLNRFFRQLRKEDWIGTETVRITSLLATHGSLWVGTSEGIVVNYELHDGIPVFVGQTSISQDSHNETAKQFLYLSKNIGQRQTPKYQKPKQHSELLELEDGYWTQLQPMEPSSKRTSINSTFEASNILLDGNLKLTRVGSDPVQKDEPILHDFTSPLNTKRSISQINSFPPKKFEFPKKSDPSIYDNTFKPSEETIHEQSFEDSATYELIPAHLNMPLERQISSFSVSSTEEQGPKFIPGGMPPPKPPRKSFSVGSLTEADIETGTIPETTEIEGPKKSKIRTENSSDLEVLPRQISTEYSQSSLEGSSSPVTETETKPTVPNPGSKSVRYVKATFLKPINKTKLEPLSSVPEPNTIDLLDPANTERIWNMVDDIKIDPEENYRDPYVIMTSPRKETGTNLPEPISPPFSTRQEQAKTESNSISNMTPKIGVGDYSKVKRNMELTDDFEQVPAMTPPTKNEYFVLSSKDHHSVTNPSKLSNIELAKVSNSFAYDSLLESRSHNSGDYTKLQSHGIIDDIPDYEKLILDSNGRPISLSPQKKIPIKRVSSDSEAIGSNNTKDRLGERESAWIDIHLESYYVLSIGNGYFDWREVKTKPTNEGSMNPTVLLWQLPCLYNV</sequence>
<dbReference type="PANTHER" id="PTHR12877:SF15">
    <property type="entry name" value="RHO GUANINE NUCLEOTIDE EXCHANGE FACTOR 17"/>
    <property type="match status" value="1"/>
</dbReference>
<evidence type="ECO:0000313" key="4">
    <source>
        <dbReference type="EMBL" id="KAI6658587.1"/>
    </source>
</evidence>
<dbReference type="PROSITE" id="PS50010">
    <property type="entry name" value="DH_2"/>
    <property type="match status" value="1"/>
</dbReference>
<dbReference type="Gene3D" id="2.130.10.10">
    <property type="entry name" value="YVTN repeat-like/Quinoprotein amine dehydrogenase"/>
    <property type="match status" value="1"/>
</dbReference>
<feature type="domain" description="DH" evidence="3">
    <location>
        <begin position="196"/>
        <end position="386"/>
    </location>
</feature>
<dbReference type="Proteomes" id="UP001165289">
    <property type="component" value="Unassembled WGS sequence"/>
</dbReference>
<dbReference type="SUPFAM" id="SSF48065">
    <property type="entry name" value="DBL homology domain (DH-domain)"/>
    <property type="match status" value="1"/>
</dbReference>
<dbReference type="GO" id="GO:0030036">
    <property type="term" value="P:actin cytoskeleton organization"/>
    <property type="evidence" value="ECO:0007669"/>
    <property type="project" value="TreeGrafter"/>
</dbReference>
<protein>
    <submittedName>
        <fullName evidence="4">Rho guanine nucleotide exchange factor 10-like</fullName>
    </submittedName>
</protein>
<feature type="compositionally biased region" description="Basic and acidic residues" evidence="2">
    <location>
        <begin position="1145"/>
        <end position="1156"/>
    </location>
</feature>
<evidence type="ECO:0000259" key="3">
    <source>
        <dbReference type="PROSITE" id="PS50010"/>
    </source>
</evidence>
<dbReference type="GO" id="GO:0005085">
    <property type="term" value="F:guanyl-nucleotide exchange factor activity"/>
    <property type="evidence" value="ECO:0007669"/>
    <property type="project" value="UniProtKB-KW"/>
</dbReference>
<dbReference type="Pfam" id="PF19057">
    <property type="entry name" value="PH_19"/>
    <property type="match status" value="1"/>
</dbReference>
<dbReference type="InterPro" id="IPR011047">
    <property type="entry name" value="Quinoprotein_ADH-like_sf"/>
</dbReference>
<gene>
    <name evidence="4" type="ORF">LOD99_15387</name>
</gene>
<dbReference type="EMBL" id="JAKMXF010000088">
    <property type="protein sequence ID" value="KAI6658587.1"/>
    <property type="molecule type" value="Genomic_DNA"/>
</dbReference>
<dbReference type="InterPro" id="IPR015943">
    <property type="entry name" value="WD40/YVTN_repeat-like_dom_sf"/>
</dbReference>
<dbReference type="Pfam" id="PF19056">
    <property type="entry name" value="WD40_2"/>
    <property type="match status" value="1"/>
</dbReference>
<organism evidence="4 5">
    <name type="scientific">Oopsacas minuta</name>
    <dbReference type="NCBI Taxonomy" id="111878"/>
    <lineage>
        <taxon>Eukaryota</taxon>
        <taxon>Metazoa</taxon>
        <taxon>Porifera</taxon>
        <taxon>Hexactinellida</taxon>
        <taxon>Hexasterophora</taxon>
        <taxon>Lyssacinosida</taxon>
        <taxon>Leucopsacidae</taxon>
        <taxon>Oopsacas</taxon>
    </lineage>
</organism>
<keyword evidence="1" id="KW-0344">Guanine-nucleotide releasing factor</keyword>
<comment type="caution">
    <text evidence="4">The sequence shown here is derived from an EMBL/GenBank/DDBJ whole genome shotgun (WGS) entry which is preliminary data.</text>
</comment>
<feature type="region of interest" description="Disordered" evidence="2">
    <location>
        <begin position="1264"/>
        <end position="1284"/>
    </location>
</feature>
<keyword evidence="5" id="KW-1185">Reference proteome</keyword>
<dbReference type="InterPro" id="IPR035899">
    <property type="entry name" value="DBL_dom_sf"/>
</dbReference>
<evidence type="ECO:0000256" key="2">
    <source>
        <dbReference type="SAM" id="MobiDB-lite"/>
    </source>
</evidence>
<evidence type="ECO:0000256" key="1">
    <source>
        <dbReference type="ARBA" id="ARBA00022658"/>
    </source>
</evidence>
<feature type="region of interest" description="Disordered" evidence="2">
    <location>
        <begin position="1096"/>
        <end position="1197"/>
    </location>
</feature>